<proteinExistence type="predicted"/>
<dbReference type="Proteomes" id="UP000230093">
    <property type="component" value="Unassembled WGS sequence"/>
</dbReference>
<protein>
    <submittedName>
        <fullName evidence="1">Uncharacterized protein</fullName>
    </submittedName>
</protein>
<dbReference type="EMBL" id="PEZT01000022">
    <property type="protein sequence ID" value="PIS09026.1"/>
    <property type="molecule type" value="Genomic_DNA"/>
</dbReference>
<comment type="caution">
    <text evidence="1">The sequence shown here is derived from an EMBL/GenBank/DDBJ whole genome shotgun (WGS) entry which is preliminary data.</text>
</comment>
<evidence type="ECO:0000313" key="1">
    <source>
        <dbReference type="EMBL" id="PIS09026.1"/>
    </source>
</evidence>
<sequence>MSQEIKLYQNPLPEEEIEGSGEEAIVKVLSEPFGLILTTKGLEAVGRFDDGTLGVGGPEILSDKDQLLLQRDFTGDSILDLSQFEEVYPALVRPGTFDLRFPINMAKGGDVREGRIRIYYQQENQIEDVLEPLTLREDQLLGLFLEGSGIALLINGDVQFPALVIKNPRNEKQALLLFFQAENQDAEGVVQHPHKEDPQSSWEIQSYKGFLNILNELIKGFSEFPTPLQKEALEALEKDIREGRIINESGRGLNEFQLPLYRMMVIAASRLEREADLIRFVPLLKERLVGKGLKVIQAVMNKFGPKKGPVYVDREIKGLINRRQVSSLEESEMLTTQASMSELEIESFEVKLLVEKASRLLFQYRLGTEESRVALNMFDCYLKLLEVINETTSLKEAADALSVITFLGDSSFGDHKFRMQESGREVHQVGYGDEKLKRFKDVCVPFAKGRFEVAKFFLTPRVELNEFESALVQARKIIDSYLRQNFFYKKQPREAFAAYFCNLITALDAHNQDRKITEQVLDLAKEFITLNQHSEANNCGDDKSKGLKIIFNQLSDNKLKLAEEVLNFNHEKTDWDEKNFEFYFKKLADYCEKIIFNMELNDTSDLNSVFSFFK</sequence>
<reference evidence="2" key="1">
    <citation type="submission" date="2017-09" db="EMBL/GenBank/DDBJ databases">
        <title>Depth-based differentiation of microbial function through sediment-hosted aquifers and enrichment of novel symbionts in the deep terrestrial subsurface.</title>
        <authorList>
            <person name="Probst A.J."/>
            <person name="Ladd B."/>
            <person name="Jarett J.K."/>
            <person name="Geller-Mcgrath D.E."/>
            <person name="Sieber C.M.K."/>
            <person name="Emerson J.B."/>
            <person name="Anantharaman K."/>
            <person name="Thomas B.C."/>
            <person name="Malmstrom R."/>
            <person name="Stieglmeier M."/>
            <person name="Klingl A."/>
            <person name="Woyke T."/>
            <person name="Ryan C.M."/>
            <person name="Banfield J.F."/>
        </authorList>
    </citation>
    <scope>NUCLEOTIDE SEQUENCE [LARGE SCALE GENOMIC DNA]</scope>
</reference>
<evidence type="ECO:0000313" key="2">
    <source>
        <dbReference type="Proteomes" id="UP000230093"/>
    </source>
</evidence>
<dbReference type="AlphaFoldDB" id="A0A2H0W8P0"/>
<gene>
    <name evidence="1" type="ORF">COT75_03615</name>
</gene>
<accession>A0A2H0W8P0</accession>
<name>A0A2H0W8P0_9BACT</name>
<organism evidence="1 2">
    <name type="scientific">Candidatus Beckwithbacteria bacterium CG10_big_fil_rev_8_21_14_0_10_34_10</name>
    <dbReference type="NCBI Taxonomy" id="1974495"/>
    <lineage>
        <taxon>Bacteria</taxon>
        <taxon>Candidatus Beckwithiibacteriota</taxon>
    </lineage>
</organism>